<protein>
    <submittedName>
        <fullName evidence="2">Uncharacterized protein</fullName>
    </submittedName>
</protein>
<gene>
    <name evidence="2" type="ORF">RIMI_LOCUS20874149</name>
</gene>
<feature type="compositionally biased region" description="Low complexity" evidence="1">
    <location>
        <begin position="163"/>
        <end position="179"/>
    </location>
</feature>
<reference evidence="2" key="1">
    <citation type="submission" date="2023-07" db="EMBL/GenBank/DDBJ databases">
        <authorList>
            <person name="Stuckert A."/>
        </authorList>
    </citation>
    <scope>NUCLEOTIDE SEQUENCE</scope>
</reference>
<feature type="compositionally biased region" description="Basic and acidic residues" evidence="1">
    <location>
        <begin position="209"/>
        <end position="222"/>
    </location>
</feature>
<comment type="caution">
    <text evidence="2">The sequence shown here is derived from an EMBL/GenBank/DDBJ whole genome shotgun (WGS) entry which is preliminary data.</text>
</comment>
<feature type="compositionally biased region" description="Polar residues" evidence="1">
    <location>
        <begin position="45"/>
        <end position="57"/>
    </location>
</feature>
<organism evidence="2 3">
    <name type="scientific">Ranitomeya imitator</name>
    <name type="common">mimic poison frog</name>
    <dbReference type="NCBI Taxonomy" id="111125"/>
    <lineage>
        <taxon>Eukaryota</taxon>
        <taxon>Metazoa</taxon>
        <taxon>Chordata</taxon>
        <taxon>Craniata</taxon>
        <taxon>Vertebrata</taxon>
        <taxon>Euteleostomi</taxon>
        <taxon>Amphibia</taxon>
        <taxon>Batrachia</taxon>
        <taxon>Anura</taxon>
        <taxon>Neobatrachia</taxon>
        <taxon>Hyloidea</taxon>
        <taxon>Dendrobatidae</taxon>
        <taxon>Dendrobatinae</taxon>
        <taxon>Ranitomeya</taxon>
    </lineage>
</organism>
<evidence type="ECO:0000313" key="3">
    <source>
        <dbReference type="Proteomes" id="UP001176940"/>
    </source>
</evidence>
<feature type="compositionally biased region" description="Polar residues" evidence="1">
    <location>
        <begin position="194"/>
        <end position="208"/>
    </location>
</feature>
<sequence length="235" mass="25650">MPIAAASLFRRCVVAGELSHRQLSSDQRCRSPLVQWSHLASLKSNVSPVSRSHSFSDPSPKFAPHHLRSQDSHPPPRNEVVTSDPKSDIPEPNQRVWARSDSEEVPPRVPVRTTSRSPVLSRRDSPLQGSVQPNSQTGQRNSTSNIEPRLLWERVEKLVPRPGSGSSSGSSNSGSQAGSHPGSQSGSGERFRVRSSSKSEGSPSQRPENTAKKPDEKKETGRPSKPTVRAQTCIF</sequence>
<proteinExistence type="predicted"/>
<dbReference type="Proteomes" id="UP001176940">
    <property type="component" value="Unassembled WGS sequence"/>
</dbReference>
<feature type="compositionally biased region" description="Basic and acidic residues" evidence="1">
    <location>
        <begin position="150"/>
        <end position="159"/>
    </location>
</feature>
<accession>A0ABN9MIB5</accession>
<evidence type="ECO:0000313" key="2">
    <source>
        <dbReference type="EMBL" id="CAJ0966041.1"/>
    </source>
</evidence>
<feature type="region of interest" description="Disordered" evidence="1">
    <location>
        <begin position="45"/>
        <end position="235"/>
    </location>
</feature>
<name>A0ABN9MIB5_9NEOB</name>
<keyword evidence="3" id="KW-1185">Reference proteome</keyword>
<feature type="compositionally biased region" description="Polar residues" evidence="1">
    <location>
        <begin position="127"/>
        <end position="146"/>
    </location>
</feature>
<dbReference type="EMBL" id="CAUEEQ010071465">
    <property type="protein sequence ID" value="CAJ0966041.1"/>
    <property type="molecule type" value="Genomic_DNA"/>
</dbReference>
<evidence type="ECO:0000256" key="1">
    <source>
        <dbReference type="SAM" id="MobiDB-lite"/>
    </source>
</evidence>